<evidence type="ECO:0000313" key="2">
    <source>
        <dbReference type="EMBL" id="RAL21351.1"/>
    </source>
</evidence>
<dbReference type="AlphaFoldDB" id="A0A364K0Z0"/>
<organism evidence="2 3">
    <name type="scientific">Thermoflavimicrobium daqui</name>
    <dbReference type="NCBI Taxonomy" id="2137476"/>
    <lineage>
        <taxon>Bacteria</taxon>
        <taxon>Bacillati</taxon>
        <taxon>Bacillota</taxon>
        <taxon>Bacilli</taxon>
        <taxon>Bacillales</taxon>
        <taxon>Thermoactinomycetaceae</taxon>
        <taxon>Thermoflavimicrobium</taxon>
    </lineage>
</organism>
<dbReference type="Proteomes" id="UP000251213">
    <property type="component" value="Unassembled WGS sequence"/>
</dbReference>
<keyword evidence="3" id="KW-1185">Reference proteome</keyword>
<proteinExistence type="predicted"/>
<dbReference type="PANTHER" id="PTHR42850">
    <property type="entry name" value="METALLOPHOSPHOESTERASE"/>
    <property type="match status" value="1"/>
</dbReference>
<dbReference type="OrthoDB" id="384253at2"/>
<name>A0A364K0Z0_9BACL</name>
<dbReference type="GO" id="GO:0005737">
    <property type="term" value="C:cytoplasm"/>
    <property type="evidence" value="ECO:0007669"/>
    <property type="project" value="TreeGrafter"/>
</dbReference>
<dbReference type="Pfam" id="PF00149">
    <property type="entry name" value="Metallophos"/>
    <property type="match status" value="1"/>
</dbReference>
<dbReference type="InterPro" id="IPR004843">
    <property type="entry name" value="Calcineurin-like_PHP"/>
</dbReference>
<evidence type="ECO:0000313" key="3">
    <source>
        <dbReference type="Proteomes" id="UP000251213"/>
    </source>
</evidence>
<feature type="domain" description="Calcineurin-like phosphoesterase" evidence="1">
    <location>
        <begin position="3"/>
        <end position="188"/>
    </location>
</feature>
<evidence type="ECO:0000259" key="1">
    <source>
        <dbReference type="Pfam" id="PF00149"/>
    </source>
</evidence>
<dbReference type="RefSeq" id="WP_113660234.1">
    <property type="nucleotide sequence ID" value="NZ_KZ845677.1"/>
</dbReference>
<dbReference type="EMBL" id="QJKK01000015">
    <property type="protein sequence ID" value="RAL21351.1"/>
    <property type="molecule type" value="Genomic_DNA"/>
</dbReference>
<accession>A0A364K0Z0</accession>
<dbReference type="Gene3D" id="3.60.21.10">
    <property type="match status" value="1"/>
</dbReference>
<reference evidence="2 3" key="2">
    <citation type="submission" date="2018-06" db="EMBL/GenBank/DDBJ databases">
        <authorList>
            <person name="Zhirakovskaya E."/>
        </authorList>
    </citation>
    <scope>NUCLEOTIDE SEQUENCE [LARGE SCALE GENOMIC DNA]</scope>
    <source>
        <strain evidence="2 3">FBKL4.011</strain>
    </source>
</reference>
<dbReference type="GO" id="GO:0008803">
    <property type="term" value="F:bis(5'-nucleosyl)-tetraphosphatase (symmetrical) activity"/>
    <property type="evidence" value="ECO:0007669"/>
    <property type="project" value="TreeGrafter"/>
</dbReference>
<dbReference type="InterPro" id="IPR050126">
    <property type="entry name" value="Ap4A_hydrolase"/>
</dbReference>
<protein>
    <submittedName>
        <fullName evidence="2">Serine/threonine protein phosphatase</fullName>
    </submittedName>
</protein>
<gene>
    <name evidence="2" type="ORF">DL897_16560</name>
</gene>
<dbReference type="GO" id="GO:0110154">
    <property type="term" value="P:RNA decapping"/>
    <property type="evidence" value="ECO:0007669"/>
    <property type="project" value="TreeGrafter"/>
</dbReference>
<dbReference type="GO" id="GO:0016791">
    <property type="term" value="F:phosphatase activity"/>
    <property type="evidence" value="ECO:0007669"/>
    <property type="project" value="TreeGrafter"/>
</dbReference>
<dbReference type="InterPro" id="IPR029052">
    <property type="entry name" value="Metallo-depent_PP-like"/>
</dbReference>
<reference evidence="2 3" key="1">
    <citation type="submission" date="2018-06" db="EMBL/GenBank/DDBJ databases">
        <title>Thermoflavimicrobium daqus sp. nov., a thermophilic microbe isolated from Moutai-flavour Daqu.</title>
        <authorList>
            <person name="Wang X."/>
            <person name="Zhou H."/>
        </authorList>
    </citation>
    <scope>NUCLEOTIDE SEQUENCE [LARGE SCALE GENOMIC DNA]</scope>
    <source>
        <strain evidence="2 3">FBKL4.011</strain>
    </source>
</reference>
<comment type="caution">
    <text evidence="2">The sequence shown here is derived from an EMBL/GenBank/DDBJ whole genome shotgun (WGS) entry which is preliminary data.</text>
</comment>
<sequence length="235" mass="26610">MKRILAISDIHGALDQLENLLEKVKYDSTKDQLILLGDYIDRGPNAKGVVEKVIQLKSKGAIALKGNHEDWMIKAFQGQKDVILKWIKNGGRQTLHSYGFTIDPENIEESFANIQSDLIQEHIAFLDSLPLYYELDPYIFVHAGVHPTLPFADTEHRTFLWIRDEFHQNYQGEKIVVFGHTPTTRLHGCADVYFGKNHIIGIDGGCVFGGQLNCLELPSQQVTYVDGEKLEDDES</sequence>
<dbReference type="PANTHER" id="PTHR42850:SF4">
    <property type="entry name" value="ZINC-DEPENDENT ENDOPOLYPHOSPHATASE"/>
    <property type="match status" value="1"/>
</dbReference>
<dbReference type="SUPFAM" id="SSF56300">
    <property type="entry name" value="Metallo-dependent phosphatases"/>
    <property type="match status" value="1"/>
</dbReference>